<dbReference type="Gene3D" id="3.30.43.10">
    <property type="entry name" value="Uridine Diphospho-n-acetylenolpyruvylglucosamine Reductase, domain 2"/>
    <property type="match status" value="1"/>
</dbReference>
<protein>
    <submittedName>
        <fullName evidence="2">Uncharacterized protein</fullName>
    </submittedName>
</protein>
<reference evidence="3" key="1">
    <citation type="submission" date="2016-10" db="EMBL/GenBank/DDBJ databases">
        <authorList>
            <person name="Wibberg D."/>
        </authorList>
    </citation>
    <scope>NUCLEOTIDE SEQUENCE [LARGE SCALE GENOMIC DNA]</scope>
</reference>
<proteinExistence type="predicted"/>
<evidence type="ECO:0000256" key="1">
    <source>
        <dbReference type="ARBA" id="ARBA00022630"/>
    </source>
</evidence>
<keyword evidence="1" id="KW-0285">Flavoprotein</keyword>
<accession>A0A1R3TH55</accession>
<dbReference type="AlphaFoldDB" id="A0A1R3TH55"/>
<sequence>MTTIALPDDLIQRFVTIVGEKNALRDQADLAPHLVENRGLYKGASPLLLKPASTEGSQPS</sequence>
<dbReference type="InterPro" id="IPR016167">
    <property type="entry name" value="FAD-bd_PCMH_sub1"/>
</dbReference>
<dbReference type="Proteomes" id="UP000187891">
    <property type="component" value="Unassembled WGS sequence"/>
</dbReference>
<evidence type="ECO:0000313" key="3">
    <source>
        <dbReference type="Proteomes" id="UP000187891"/>
    </source>
</evidence>
<organism evidence="2 3">
    <name type="scientific">Agrobacterium rosae</name>
    <dbReference type="NCBI Taxonomy" id="1972867"/>
    <lineage>
        <taxon>Bacteria</taxon>
        <taxon>Pseudomonadati</taxon>
        <taxon>Pseudomonadota</taxon>
        <taxon>Alphaproteobacteria</taxon>
        <taxon>Hyphomicrobiales</taxon>
        <taxon>Rhizobiaceae</taxon>
        <taxon>Rhizobium/Agrobacterium group</taxon>
        <taxon>Agrobacterium</taxon>
    </lineage>
</organism>
<dbReference type="EMBL" id="FMUE01000003">
    <property type="protein sequence ID" value="SCX17569.1"/>
    <property type="molecule type" value="Genomic_DNA"/>
</dbReference>
<evidence type="ECO:0000313" key="2">
    <source>
        <dbReference type="EMBL" id="SCX17569.1"/>
    </source>
</evidence>
<gene>
    <name evidence="2" type="ORF">DSM25559_1605</name>
</gene>
<name>A0A1R3TH55_9HYPH</name>
<dbReference type="STRING" id="1907666.DSM25559_1605"/>